<proteinExistence type="predicted"/>
<evidence type="ECO:0000313" key="2">
    <source>
        <dbReference type="EMBL" id="ARX81163.1"/>
    </source>
</evidence>
<dbReference type="EMBL" id="CP021748">
    <property type="protein sequence ID" value="ARX81163.1"/>
    <property type="molecule type" value="Genomic_DNA"/>
</dbReference>
<evidence type="ECO:0000256" key="1">
    <source>
        <dbReference type="SAM" id="MobiDB-lite"/>
    </source>
</evidence>
<protein>
    <submittedName>
        <fullName evidence="2">Uncharacterized protein</fullName>
    </submittedName>
</protein>
<feature type="compositionally biased region" description="Basic and acidic residues" evidence="1">
    <location>
        <begin position="9"/>
        <end position="20"/>
    </location>
</feature>
<dbReference type="AlphaFoldDB" id="A0A1Z1W413"/>
<dbReference type="KEGG" id="salf:SMD44_00561"/>
<sequence length="94" mass="9843">MRAVVEPQHAAEDERARRGGQELGEEVGQGRQGRGGHDGLAQDPQIAVGRASGGVAGVVGRGRARRQGGAGRHRVVGGRGFVEQQSALEQLINR</sequence>
<feature type="region of interest" description="Disordered" evidence="1">
    <location>
        <begin position="1"/>
        <end position="42"/>
    </location>
</feature>
<keyword evidence="3" id="KW-1185">Reference proteome</keyword>
<evidence type="ECO:0000313" key="3">
    <source>
        <dbReference type="Proteomes" id="UP000195880"/>
    </source>
</evidence>
<reference evidence="2 3" key="1">
    <citation type="submission" date="2017-05" db="EMBL/GenBank/DDBJ databases">
        <title>Streptomyces alboflavus Genome sequencing and assembly.</title>
        <authorList>
            <person name="Wang Y."/>
            <person name="Du B."/>
            <person name="Ding Y."/>
            <person name="Liu H."/>
            <person name="Hou Q."/>
            <person name="Liu K."/>
            <person name="Wang C."/>
            <person name="Yao L."/>
        </authorList>
    </citation>
    <scope>NUCLEOTIDE SEQUENCE [LARGE SCALE GENOMIC DNA]</scope>
    <source>
        <strain evidence="2 3">MDJK44</strain>
    </source>
</reference>
<name>A0A1Z1W413_9ACTN</name>
<dbReference type="Proteomes" id="UP000195880">
    <property type="component" value="Chromosome"/>
</dbReference>
<accession>A0A1Z1W413</accession>
<organism evidence="2 3">
    <name type="scientific">Streptomyces alboflavus</name>
    <dbReference type="NCBI Taxonomy" id="67267"/>
    <lineage>
        <taxon>Bacteria</taxon>
        <taxon>Bacillati</taxon>
        <taxon>Actinomycetota</taxon>
        <taxon>Actinomycetes</taxon>
        <taxon>Kitasatosporales</taxon>
        <taxon>Streptomycetaceae</taxon>
        <taxon>Streptomyces</taxon>
    </lineage>
</organism>
<gene>
    <name evidence="2" type="ORF">SMD44_00561</name>
</gene>